<dbReference type="GeneID" id="17110587"/>
<dbReference type="KEGG" id="acj:ACAM_1333"/>
<dbReference type="AlphaFoldDB" id="U3TB83"/>
<evidence type="ECO:0008006" key="3">
    <source>
        <dbReference type="Google" id="ProtNLM"/>
    </source>
</evidence>
<evidence type="ECO:0000313" key="2">
    <source>
        <dbReference type="Proteomes" id="UP000016887"/>
    </source>
</evidence>
<sequence length="155" mass="17187">MSLPRLLLALSIISLSLFWLASLDDSQAGYDIVIRCSSTFYSKAWSETVDEVEISFLHSVHKEVETNIMTVGRRGFWLREVRIPETGAGTPYNLEDLGGSGSVYLKDGVLVFSSLNVYRGKSVVYNLGVWGNVDIKLDGRPVDTRGCRLLALKTP</sequence>
<protein>
    <recommendedName>
        <fullName evidence="3">DUF1850 domain-containing protein</fullName>
    </recommendedName>
</protein>
<dbReference type="STRING" id="1198449.ACAM_1333"/>
<dbReference type="eggNOG" id="arCOG02991">
    <property type="taxonomic scope" value="Archaea"/>
</dbReference>
<reference evidence="1 2" key="1">
    <citation type="journal article" date="2013" name="Appl. Environ. Microbiol.">
        <title>Variation of the Virus-Related Elements within Syntenic Genomes of the Hyperthermophilic Archaeon Aeropyrum.</title>
        <authorList>
            <person name="Daifuku T."/>
            <person name="Yoshida T."/>
            <person name="Kitamura T."/>
            <person name="Kawaichi S."/>
            <person name="Inoue T."/>
            <person name="Nomura K."/>
            <person name="Yoshida Y."/>
            <person name="Kuno S."/>
            <person name="Sako Y."/>
        </authorList>
    </citation>
    <scope>NUCLEOTIDE SEQUENCE [LARGE SCALE GENOMIC DNA]</scope>
    <source>
        <strain evidence="1 2">SY1</strain>
    </source>
</reference>
<name>U3TB83_9CREN</name>
<proteinExistence type="predicted"/>
<keyword evidence="2" id="KW-1185">Reference proteome</keyword>
<dbReference type="OrthoDB" id="376755at2157"/>
<dbReference type="EMBL" id="AP012489">
    <property type="protein sequence ID" value="BAN90802.1"/>
    <property type="molecule type" value="Genomic_DNA"/>
</dbReference>
<organism evidence="1 2">
    <name type="scientific">Aeropyrum camini SY1 = JCM 12091</name>
    <dbReference type="NCBI Taxonomy" id="1198449"/>
    <lineage>
        <taxon>Archaea</taxon>
        <taxon>Thermoproteota</taxon>
        <taxon>Thermoprotei</taxon>
        <taxon>Desulfurococcales</taxon>
        <taxon>Desulfurococcaceae</taxon>
        <taxon>Aeropyrum</taxon>
    </lineage>
</organism>
<gene>
    <name evidence="1" type="ORF">ACAM_1333</name>
</gene>
<dbReference type="Proteomes" id="UP000016887">
    <property type="component" value="Chromosome"/>
</dbReference>
<dbReference type="RefSeq" id="WP_022542072.1">
    <property type="nucleotide sequence ID" value="NC_022521.1"/>
</dbReference>
<evidence type="ECO:0000313" key="1">
    <source>
        <dbReference type="EMBL" id="BAN90802.1"/>
    </source>
</evidence>
<accession>U3TB83</accession>